<comment type="caution">
    <text evidence="2">The sequence shown here is derived from an EMBL/GenBank/DDBJ whole genome shotgun (WGS) entry which is preliminary data.</text>
</comment>
<feature type="transmembrane region" description="Helical" evidence="1">
    <location>
        <begin position="28"/>
        <end position="45"/>
    </location>
</feature>
<keyword evidence="1" id="KW-0812">Transmembrane</keyword>
<protein>
    <recommendedName>
        <fullName evidence="4">Tetratricopeptide repeat protein</fullName>
    </recommendedName>
</protein>
<dbReference type="PIRSF" id="PIRSF030959">
    <property type="entry name" value="UCP030959"/>
    <property type="match status" value="1"/>
</dbReference>
<evidence type="ECO:0000256" key="1">
    <source>
        <dbReference type="SAM" id="Phobius"/>
    </source>
</evidence>
<dbReference type="Gene3D" id="1.25.40.10">
    <property type="entry name" value="Tetratricopeptide repeat domain"/>
    <property type="match status" value="1"/>
</dbReference>
<accession>A0A4Y8ZQ90</accession>
<dbReference type="RefSeq" id="WP_135090307.1">
    <property type="nucleotide sequence ID" value="NZ_SPDV01000069.1"/>
</dbReference>
<dbReference type="Proteomes" id="UP000298213">
    <property type="component" value="Unassembled WGS sequence"/>
</dbReference>
<dbReference type="SUPFAM" id="SSF48452">
    <property type="entry name" value="TPR-like"/>
    <property type="match status" value="1"/>
</dbReference>
<dbReference type="InterPro" id="IPR014562">
    <property type="entry name" value="UCP030959_TPR_rpt-cont"/>
</dbReference>
<proteinExistence type="predicted"/>
<name>A0A4Y8ZQ90_9SPHN</name>
<dbReference type="AlphaFoldDB" id="A0A4Y8ZQ90"/>
<dbReference type="InterPro" id="IPR011990">
    <property type="entry name" value="TPR-like_helical_dom_sf"/>
</dbReference>
<evidence type="ECO:0008006" key="4">
    <source>
        <dbReference type="Google" id="ProtNLM"/>
    </source>
</evidence>
<sequence>MALLVLILALQLCCVVHCIRHACSRLWIVAILVFPLLGCLAYAWFEILPAHAGRREVRAVRAAMSRKLDPQRAVRRAREALDMADTAANQSALGDALAETGAWAEAAVHYAQALAKSAGGRDRACKVKLARAELEAGNARPAHALLEELPPSGSASENDRVTLLLARSLDEMGDEDRALALYEDVGSRLAGAEAQCRQAALLIRVGRFDEAIAPLEEAERRARRIDRLERMRDAAMYEWAARTLAELRAAQP</sequence>
<keyword evidence="1" id="KW-0472">Membrane</keyword>
<keyword evidence="1" id="KW-1133">Transmembrane helix</keyword>
<evidence type="ECO:0000313" key="3">
    <source>
        <dbReference type="Proteomes" id="UP000298213"/>
    </source>
</evidence>
<evidence type="ECO:0000313" key="2">
    <source>
        <dbReference type="EMBL" id="TFI56566.1"/>
    </source>
</evidence>
<dbReference type="EMBL" id="SPDV01000069">
    <property type="protein sequence ID" value="TFI56566.1"/>
    <property type="molecule type" value="Genomic_DNA"/>
</dbReference>
<gene>
    <name evidence="2" type="ORF">E2493_19705</name>
</gene>
<organism evidence="2 3">
    <name type="scientific">Sphingomonas parva</name>
    <dbReference type="NCBI Taxonomy" id="2555898"/>
    <lineage>
        <taxon>Bacteria</taxon>
        <taxon>Pseudomonadati</taxon>
        <taxon>Pseudomonadota</taxon>
        <taxon>Alphaproteobacteria</taxon>
        <taxon>Sphingomonadales</taxon>
        <taxon>Sphingomonadaceae</taxon>
        <taxon>Sphingomonas</taxon>
    </lineage>
</organism>
<reference evidence="2 3" key="1">
    <citation type="submission" date="2019-03" db="EMBL/GenBank/DDBJ databases">
        <title>Genome sequence of Sphingomonas sp. 17J27-24.</title>
        <authorList>
            <person name="Kim M."/>
            <person name="Maeng S."/>
            <person name="Sathiyaraj S."/>
        </authorList>
    </citation>
    <scope>NUCLEOTIDE SEQUENCE [LARGE SCALE GENOMIC DNA]</scope>
    <source>
        <strain evidence="2 3">17J27-24</strain>
    </source>
</reference>
<keyword evidence="3" id="KW-1185">Reference proteome</keyword>
<dbReference type="OrthoDB" id="7559170at2"/>